<dbReference type="EMBL" id="RJVG01000013">
    <property type="protein sequence ID" value="ROR23667.1"/>
    <property type="molecule type" value="Genomic_DNA"/>
</dbReference>
<keyword evidence="4" id="KW-1185">Reference proteome</keyword>
<evidence type="ECO:0000313" key="3">
    <source>
        <dbReference type="EMBL" id="ROR23667.1"/>
    </source>
</evidence>
<dbReference type="PROSITE" id="PS50006">
    <property type="entry name" value="FHA_DOMAIN"/>
    <property type="match status" value="1"/>
</dbReference>
<feature type="domain" description="FHA" evidence="2">
    <location>
        <begin position="389"/>
        <end position="439"/>
    </location>
</feature>
<dbReference type="OrthoDB" id="9783862at2"/>
<dbReference type="SMART" id="SM00240">
    <property type="entry name" value="FHA"/>
    <property type="match status" value="1"/>
</dbReference>
<evidence type="ECO:0000313" key="4">
    <source>
        <dbReference type="Proteomes" id="UP000273083"/>
    </source>
</evidence>
<dbReference type="Gene3D" id="2.60.200.20">
    <property type="match status" value="1"/>
</dbReference>
<dbReference type="CDD" id="cd00060">
    <property type="entry name" value="FHA"/>
    <property type="match status" value="1"/>
</dbReference>
<gene>
    <name evidence="3" type="ORF">EDD66_11362</name>
</gene>
<organism evidence="3 4">
    <name type="scientific">Mobilisporobacter senegalensis</name>
    <dbReference type="NCBI Taxonomy" id="1329262"/>
    <lineage>
        <taxon>Bacteria</taxon>
        <taxon>Bacillati</taxon>
        <taxon>Bacillota</taxon>
        <taxon>Clostridia</taxon>
        <taxon>Lachnospirales</taxon>
        <taxon>Lachnospiraceae</taxon>
        <taxon>Mobilisporobacter</taxon>
    </lineage>
</organism>
<keyword evidence="1" id="KW-0812">Transmembrane</keyword>
<reference evidence="3 4" key="1">
    <citation type="submission" date="2018-11" db="EMBL/GenBank/DDBJ databases">
        <title>Genomic Encyclopedia of Type Strains, Phase IV (KMG-IV): sequencing the most valuable type-strain genomes for metagenomic binning, comparative biology and taxonomic classification.</title>
        <authorList>
            <person name="Goeker M."/>
        </authorList>
    </citation>
    <scope>NUCLEOTIDE SEQUENCE [LARGE SCALE GENOMIC DNA]</scope>
    <source>
        <strain evidence="3 4">DSM 26537</strain>
    </source>
</reference>
<dbReference type="Pfam" id="PF00498">
    <property type="entry name" value="FHA"/>
    <property type="match status" value="1"/>
</dbReference>
<dbReference type="AlphaFoldDB" id="A0A3N1XFS7"/>
<evidence type="ECO:0000256" key="1">
    <source>
        <dbReference type="SAM" id="Phobius"/>
    </source>
</evidence>
<dbReference type="RefSeq" id="WP_123610663.1">
    <property type="nucleotide sequence ID" value="NZ_RJVG01000013.1"/>
</dbReference>
<dbReference type="InterPro" id="IPR000253">
    <property type="entry name" value="FHA_dom"/>
</dbReference>
<comment type="caution">
    <text evidence="3">The sequence shown here is derived from an EMBL/GenBank/DDBJ whole genome shotgun (WGS) entry which is preliminary data.</text>
</comment>
<feature type="transmembrane region" description="Helical" evidence="1">
    <location>
        <begin position="294"/>
        <end position="313"/>
    </location>
</feature>
<accession>A0A3N1XFS7</accession>
<proteinExistence type="predicted"/>
<keyword evidence="1" id="KW-0472">Membrane</keyword>
<protein>
    <submittedName>
        <fullName evidence="3">FHA domain-containing protein</fullName>
    </submittedName>
</protein>
<feature type="transmembrane region" description="Helical" evidence="1">
    <location>
        <begin position="257"/>
        <end position="274"/>
    </location>
</feature>
<sequence length="469" mass="55147">MINSQYKKDFDGQYLIIVSEEENSNYSLKMLLNNKIKGLLSLDLHIVDNVKQYHYDITSRQSLTRSLDNIALRYEEVKKIMEETIKAIEEGKEYLLLENDFVLDPDYLYILPTYEVSLCYLDGYQKDITDQLSSLIEYLMNKVDYNDEQGILFIYGLYKISKEEYPTFDKLLDFINNKCKKEEFISKKNNRISINKSTEKSNIENNKDNNYKIAEKSRSKVKRKVESKDKSNKKFIIPIMEERLESEEEVMVYSEKAIGFSAFSVMAYIILILMGYKFELYYDKFNEKLDIIKMFGYILVLGTGEIYLLSKLLHKKNKIPKIKGKVEYINDVDINETESEEEEKENRTVLLDNYNSEKTTFLIDEELTYILKSTNSINYKDIKIIEFPFFFGKLNDQVDKSVKSNVISRFHAKIEQKGEGFFITDLNSTNGTYLNSNRLKADVPKELHLGDEVRMANITYQFEILNEII</sequence>
<dbReference type="PANTHER" id="PTHR23308">
    <property type="entry name" value="NUCLEAR INHIBITOR OF PROTEIN PHOSPHATASE-1"/>
    <property type="match status" value="1"/>
</dbReference>
<dbReference type="SUPFAM" id="SSF49879">
    <property type="entry name" value="SMAD/FHA domain"/>
    <property type="match status" value="1"/>
</dbReference>
<dbReference type="Pfam" id="PF19909">
    <property type="entry name" value="DUF6382"/>
    <property type="match status" value="1"/>
</dbReference>
<dbReference type="InterPro" id="IPR008984">
    <property type="entry name" value="SMAD_FHA_dom_sf"/>
</dbReference>
<dbReference type="Proteomes" id="UP000273083">
    <property type="component" value="Unassembled WGS sequence"/>
</dbReference>
<evidence type="ECO:0000259" key="2">
    <source>
        <dbReference type="PROSITE" id="PS50006"/>
    </source>
</evidence>
<dbReference type="InterPro" id="IPR045962">
    <property type="entry name" value="DUF6382"/>
</dbReference>
<keyword evidence="1" id="KW-1133">Transmembrane helix</keyword>
<dbReference type="InterPro" id="IPR050923">
    <property type="entry name" value="Cell_Proc_Reg/RNA_Proc"/>
</dbReference>
<name>A0A3N1XFS7_9FIRM</name>